<protein>
    <recommendedName>
        <fullName evidence="3">GlcNAc-PI de-N-acetylase</fullName>
    </recommendedName>
</protein>
<name>A0A1F5NQU6_9BACT</name>
<dbReference type="InterPro" id="IPR003737">
    <property type="entry name" value="GlcNAc_PI_deacetylase-related"/>
</dbReference>
<dbReference type="GO" id="GO:0016811">
    <property type="term" value="F:hydrolase activity, acting on carbon-nitrogen (but not peptide) bonds, in linear amides"/>
    <property type="evidence" value="ECO:0007669"/>
    <property type="project" value="TreeGrafter"/>
</dbReference>
<dbReference type="Proteomes" id="UP000176233">
    <property type="component" value="Unassembled WGS sequence"/>
</dbReference>
<dbReference type="PANTHER" id="PTHR12993">
    <property type="entry name" value="N-ACETYLGLUCOSAMINYL-PHOSPHATIDYLINOSITOL DE-N-ACETYLASE-RELATED"/>
    <property type="match status" value="1"/>
</dbReference>
<dbReference type="EMBL" id="MFEJ01000023">
    <property type="protein sequence ID" value="OGE79988.1"/>
    <property type="molecule type" value="Genomic_DNA"/>
</dbReference>
<proteinExistence type="predicted"/>
<comment type="caution">
    <text evidence="1">The sequence shown here is derived from an EMBL/GenBank/DDBJ whole genome shotgun (WGS) entry which is preliminary data.</text>
</comment>
<organism evidence="1 2">
    <name type="scientific">Candidatus Doudnabacteria bacterium RIFCSPHIGHO2_01_FULL_45_18</name>
    <dbReference type="NCBI Taxonomy" id="1817823"/>
    <lineage>
        <taxon>Bacteria</taxon>
        <taxon>Candidatus Doudnaibacteriota</taxon>
    </lineage>
</organism>
<reference evidence="1 2" key="1">
    <citation type="journal article" date="2016" name="Nat. Commun.">
        <title>Thousands of microbial genomes shed light on interconnected biogeochemical processes in an aquifer system.</title>
        <authorList>
            <person name="Anantharaman K."/>
            <person name="Brown C.T."/>
            <person name="Hug L.A."/>
            <person name="Sharon I."/>
            <person name="Castelle C.J."/>
            <person name="Probst A.J."/>
            <person name="Thomas B.C."/>
            <person name="Singh A."/>
            <person name="Wilkins M.J."/>
            <person name="Karaoz U."/>
            <person name="Brodie E.L."/>
            <person name="Williams K.H."/>
            <person name="Hubbard S.S."/>
            <person name="Banfield J.F."/>
        </authorList>
    </citation>
    <scope>NUCLEOTIDE SEQUENCE [LARGE SCALE GENOMIC DNA]</scope>
</reference>
<sequence>MKNMRPKNNSLYALAIIAHPDDEAFLLAGTSLKFADENKTVGVVCVTRGEKGADRLHRNLRQDQIAKIRTKELQAACKILGCECKQVLDYPDGALDQADFEQLVGQLTEIVNHYQPQVVLTFGEEGIAGHKDHITIGLAAVAACKKAGLKPAEIWLSSIPSSLIQDYETHMEKRKVHHSHFAPKRLMGVPDEKLSKIDIHKYKDLKLKAIEAHQSQYLQGGVWPEALKSEWFEIVKLT</sequence>
<dbReference type="Gene3D" id="3.40.50.10320">
    <property type="entry name" value="LmbE-like"/>
    <property type="match status" value="1"/>
</dbReference>
<dbReference type="SUPFAM" id="SSF102588">
    <property type="entry name" value="LmbE-like"/>
    <property type="match status" value="1"/>
</dbReference>
<accession>A0A1F5NQU6</accession>
<dbReference type="AlphaFoldDB" id="A0A1F5NQU6"/>
<dbReference type="InterPro" id="IPR024078">
    <property type="entry name" value="LmbE-like_dom_sf"/>
</dbReference>
<evidence type="ECO:0008006" key="3">
    <source>
        <dbReference type="Google" id="ProtNLM"/>
    </source>
</evidence>
<evidence type="ECO:0000313" key="1">
    <source>
        <dbReference type="EMBL" id="OGE79988.1"/>
    </source>
</evidence>
<dbReference type="Pfam" id="PF02585">
    <property type="entry name" value="PIG-L"/>
    <property type="match status" value="1"/>
</dbReference>
<evidence type="ECO:0000313" key="2">
    <source>
        <dbReference type="Proteomes" id="UP000176233"/>
    </source>
</evidence>
<gene>
    <name evidence="1" type="ORF">A2660_02740</name>
</gene>
<dbReference type="PANTHER" id="PTHR12993:SF11">
    <property type="entry name" value="N-ACETYLGLUCOSAMINYL-PHOSPHATIDYLINOSITOL DE-N-ACETYLASE"/>
    <property type="match status" value="1"/>
</dbReference>